<dbReference type="GO" id="GO:0006508">
    <property type="term" value="P:proteolysis"/>
    <property type="evidence" value="ECO:0007669"/>
    <property type="project" value="UniProtKB-KW"/>
</dbReference>
<dbReference type="Pfam" id="PF02617">
    <property type="entry name" value="ClpS"/>
    <property type="match status" value="1"/>
</dbReference>
<comment type="function">
    <text evidence="1">Involved in the modulation of the specificity of the ClpAP-mediated ATP-dependent protein degradation.</text>
</comment>
<evidence type="ECO:0000256" key="1">
    <source>
        <dbReference type="HAMAP-Rule" id="MF_00302"/>
    </source>
</evidence>
<dbReference type="GO" id="GO:0008233">
    <property type="term" value="F:peptidase activity"/>
    <property type="evidence" value="ECO:0007669"/>
    <property type="project" value="UniProtKB-KW"/>
</dbReference>
<feature type="domain" description="Adaptor protein ClpS core" evidence="2">
    <location>
        <begin position="22"/>
        <end position="100"/>
    </location>
</feature>
<dbReference type="InterPro" id="IPR003769">
    <property type="entry name" value="ClpS_core"/>
</dbReference>
<dbReference type="HAMAP" id="MF_00302">
    <property type="entry name" value="ClpS"/>
    <property type="match status" value="1"/>
</dbReference>
<evidence type="ECO:0000313" key="3">
    <source>
        <dbReference type="EMBL" id="UWZ78818.1"/>
    </source>
</evidence>
<protein>
    <recommendedName>
        <fullName evidence="1">ATP-dependent Clp protease adapter protein ClpS</fullName>
    </recommendedName>
</protein>
<reference evidence="3" key="1">
    <citation type="journal article" date="2022" name="Environ. Microbiol.">
        <title>Geoalkalibacter halelectricus SAP #1 sp. nov. possessing extracellular electron transfer and mineral#reducing capabilities from a haloalkaline environment.</title>
        <authorList>
            <person name="Yadav S."/>
            <person name="Singh R."/>
            <person name="Sundharam S.S."/>
            <person name="Chaudhary S."/>
            <person name="Krishnamurthi S."/>
            <person name="Patil S.A."/>
        </authorList>
    </citation>
    <scope>NUCLEOTIDE SEQUENCE</scope>
    <source>
        <strain evidence="3">SAP-1</strain>
    </source>
</reference>
<keyword evidence="3" id="KW-0378">Hydrolase</keyword>
<evidence type="ECO:0000313" key="4">
    <source>
        <dbReference type="Proteomes" id="UP001060414"/>
    </source>
</evidence>
<organism evidence="3 4">
    <name type="scientific">Geoalkalibacter halelectricus</name>
    <dbReference type="NCBI Taxonomy" id="2847045"/>
    <lineage>
        <taxon>Bacteria</taxon>
        <taxon>Pseudomonadati</taxon>
        <taxon>Thermodesulfobacteriota</taxon>
        <taxon>Desulfuromonadia</taxon>
        <taxon>Desulfuromonadales</taxon>
        <taxon>Geoalkalibacteraceae</taxon>
        <taxon>Geoalkalibacter</taxon>
    </lineage>
</organism>
<dbReference type="EMBL" id="CP092109">
    <property type="protein sequence ID" value="UWZ78818.1"/>
    <property type="molecule type" value="Genomic_DNA"/>
</dbReference>
<dbReference type="PANTHER" id="PTHR33473">
    <property type="entry name" value="ATP-DEPENDENT CLP PROTEASE ADAPTER PROTEIN CLPS1, CHLOROPLASTIC"/>
    <property type="match status" value="1"/>
</dbReference>
<dbReference type="InterPro" id="IPR014719">
    <property type="entry name" value="Ribosomal_bL12_C/ClpS-like"/>
</dbReference>
<dbReference type="Gene3D" id="3.30.1390.10">
    <property type="match status" value="1"/>
</dbReference>
<dbReference type="PANTHER" id="PTHR33473:SF19">
    <property type="entry name" value="ATP-DEPENDENT CLP PROTEASE ADAPTER PROTEIN CLPS"/>
    <property type="match status" value="1"/>
</dbReference>
<keyword evidence="3" id="KW-0645">Protease</keyword>
<name>A0ABY5ZJN1_9BACT</name>
<evidence type="ECO:0000259" key="2">
    <source>
        <dbReference type="Pfam" id="PF02617"/>
    </source>
</evidence>
<dbReference type="SUPFAM" id="SSF54736">
    <property type="entry name" value="ClpS-like"/>
    <property type="match status" value="1"/>
</dbReference>
<sequence>MTRKSTGGQTGVASQVRAKTAQPPLFKVLMHNDDYTTMEFVVTMLETVFHKSPAEANRIMLNIHYRGIGVCGYYPYDIAETKVSKVHERAREAGHPLRCSMEES</sequence>
<comment type="subunit">
    <text evidence="1">Binds to the N-terminal domain of the chaperone ClpA.</text>
</comment>
<dbReference type="InterPro" id="IPR022935">
    <property type="entry name" value="ClpS"/>
</dbReference>
<dbReference type="RefSeq" id="WP_260747178.1">
    <property type="nucleotide sequence ID" value="NZ_CP092109.1"/>
</dbReference>
<accession>A0ABY5ZJN1</accession>
<keyword evidence="4" id="KW-1185">Reference proteome</keyword>
<gene>
    <name evidence="1 3" type="primary">clpS</name>
    <name evidence="3" type="ORF">L9S41_14185</name>
</gene>
<proteinExistence type="inferred from homology"/>
<comment type="similarity">
    <text evidence="1">Belongs to the ClpS family.</text>
</comment>
<dbReference type="NCBIfam" id="NF000672">
    <property type="entry name" value="PRK00033.1-5"/>
    <property type="match status" value="1"/>
</dbReference>
<dbReference type="Proteomes" id="UP001060414">
    <property type="component" value="Chromosome"/>
</dbReference>